<dbReference type="Proteomes" id="UP000044841">
    <property type="component" value="Unassembled WGS sequence"/>
</dbReference>
<dbReference type="AlphaFoldDB" id="A0A0K6G3L9"/>
<protein>
    <submittedName>
        <fullName evidence="1">Uncharacterized protein</fullName>
    </submittedName>
</protein>
<organism evidence="1 2">
    <name type="scientific">Rhizoctonia solani</name>
    <dbReference type="NCBI Taxonomy" id="456999"/>
    <lineage>
        <taxon>Eukaryota</taxon>
        <taxon>Fungi</taxon>
        <taxon>Dikarya</taxon>
        <taxon>Basidiomycota</taxon>
        <taxon>Agaricomycotina</taxon>
        <taxon>Agaricomycetes</taxon>
        <taxon>Cantharellales</taxon>
        <taxon>Ceratobasidiaceae</taxon>
        <taxon>Rhizoctonia</taxon>
    </lineage>
</organism>
<evidence type="ECO:0000313" key="2">
    <source>
        <dbReference type="Proteomes" id="UP000044841"/>
    </source>
</evidence>
<name>A0A0K6G3L9_9AGAM</name>
<proteinExistence type="predicted"/>
<gene>
    <name evidence="1" type="ORF">RSOLAG22IIIB_10552</name>
</gene>
<keyword evidence="2" id="KW-1185">Reference proteome</keyword>
<evidence type="ECO:0000313" key="1">
    <source>
        <dbReference type="EMBL" id="CUA73121.1"/>
    </source>
</evidence>
<accession>A0A0K6G3L9</accession>
<dbReference type="EMBL" id="CYGV01001348">
    <property type="protein sequence ID" value="CUA73121.1"/>
    <property type="molecule type" value="Genomic_DNA"/>
</dbReference>
<sequence length="88" mass="8985">MAIVNHAAVQSPASQADIVVIIPPALPENVPPAPVGAQEPENIQAAQGVQGHAQNVGGNHPAIVVHAPVTNQIPSPLGRSLYGWTHGN</sequence>
<reference evidence="1 2" key="1">
    <citation type="submission" date="2015-07" db="EMBL/GenBank/DDBJ databases">
        <authorList>
            <person name="Noorani M."/>
        </authorList>
    </citation>
    <scope>NUCLEOTIDE SEQUENCE [LARGE SCALE GENOMIC DNA]</scope>
    <source>
        <strain evidence="1">BBA 69670</strain>
    </source>
</reference>